<dbReference type="InterPro" id="IPR000408">
    <property type="entry name" value="Reg_chr_condens"/>
</dbReference>
<evidence type="ECO:0000256" key="1">
    <source>
        <dbReference type="ARBA" id="ARBA00022737"/>
    </source>
</evidence>
<reference evidence="6" key="1">
    <citation type="journal article" date="2013" name="Nature">
        <title>Pan genome of the phytoplankton Emiliania underpins its global distribution.</title>
        <authorList>
            <person name="Read B.A."/>
            <person name="Kegel J."/>
            <person name="Klute M.J."/>
            <person name="Kuo A."/>
            <person name="Lefebvre S.C."/>
            <person name="Maumus F."/>
            <person name="Mayer C."/>
            <person name="Miller J."/>
            <person name="Monier A."/>
            <person name="Salamov A."/>
            <person name="Young J."/>
            <person name="Aguilar M."/>
            <person name="Claverie J.M."/>
            <person name="Frickenhaus S."/>
            <person name="Gonzalez K."/>
            <person name="Herman E.K."/>
            <person name="Lin Y.C."/>
            <person name="Napier J."/>
            <person name="Ogata H."/>
            <person name="Sarno A.F."/>
            <person name="Shmutz J."/>
            <person name="Schroeder D."/>
            <person name="de Vargas C."/>
            <person name="Verret F."/>
            <person name="von Dassow P."/>
            <person name="Valentin K."/>
            <person name="Van de Peer Y."/>
            <person name="Wheeler G."/>
            <person name="Dacks J.B."/>
            <person name="Delwiche C.F."/>
            <person name="Dyhrman S.T."/>
            <person name="Glockner G."/>
            <person name="John U."/>
            <person name="Richards T."/>
            <person name="Worden A.Z."/>
            <person name="Zhang X."/>
            <person name="Grigoriev I.V."/>
            <person name="Allen A.E."/>
            <person name="Bidle K."/>
            <person name="Borodovsky M."/>
            <person name="Bowler C."/>
            <person name="Brownlee C."/>
            <person name="Cock J.M."/>
            <person name="Elias M."/>
            <person name="Gladyshev V.N."/>
            <person name="Groth M."/>
            <person name="Guda C."/>
            <person name="Hadaegh A."/>
            <person name="Iglesias-Rodriguez M.D."/>
            <person name="Jenkins J."/>
            <person name="Jones B.M."/>
            <person name="Lawson T."/>
            <person name="Leese F."/>
            <person name="Lindquist E."/>
            <person name="Lobanov A."/>
            <person name="Lomsadze A."/>
            <person name="Malik S.B."/>
            <person name="Marsh M.E."/>
            <person name="Mackinder L."/>
            <person name="Mock T."/>
            <person name="Mueller-Roeber B."/>
            <person name="Pagarete A."/>
            <person name="Parker M."/>
            <person name="Probert I."/>
            <person name="Quesneville H."/>
            <person name="Raines C."/>
            <person name="Rensing S.A."/>
            <person name="Riano-Pachon D.M."/>
            <person name="Richier S."/>
            <person name="Rokitta S."/>
            <person name="Shiraiwa Y."/>
            <person name="Soanes D.M."/>
            <person name="van der Giezen M."/>
            <person name="Wahlund T.M."/>
            <person name="Williams B."/>
            <person name="Wilson W."/>
            <person name="Wolfe G."/>
            <person name="Wurch L.L."/>
        </authorList>
    </citation>
    <scope>NUCLEOTIDE SEQUENCE</scope>
</reference>
<dbReference type="Pfam" id="PF00646">
    <property type="entry name" value="F-box"/>
    <property type="match status" value="1"/>
</dbReference>
<dbReference type="RefSeq" id="XP_005757779.1">
    <property type="nucleotide sequence ID" value="XM_005757722.1"/>
</dbReference>
<dbReference type="SUPFAM" id="SSF81383">
    <property type="entry name" value="F-box domain"/>
    <property type="match status" value="1"/>
</dbReference>
<feature type="repeat" description="RCC1" evidence="2">
    <location>
        <begin position="175"/>
        <end position="226"/>
    </location>
</feature>
<reference evidence="5" key="2">
    <citation type="submission" date="2024-10" db="UniProtKB">
        <authorList>
            <consortium name="EnsemblProtists"/>
        </authorList>
    </citation>
    <scope>IDENTIFICATION</scope>
</reference>
<organism evidence="5 6">
    <name type="scientific">Emiliania huxleyi (strain CCMP1516)</name>
    <dbReference type="NCBI Taxonomy" id="280463"/>
    <lineage>
        <taxon>Eukaryota</taxon>
        <taxon>Haptista</taxon>
        <taxon>Haptophyta</taxon>
        <taxon>Prymnesiophyceae</taxon>
        <taxon>Isochrysidales</taxon>
        <taxon>Noelaerhabdaceae</taxon>
        <taxon>Emiliania</taxon>
    </lineage>
</organism>
<evidence type="ECO:0000256" key="2">
    <source>
        <dbReference type="PROSITE-ProRule" id="PRU00235"/>
    </source>
</evidence>
<feature type="repeat" description="RCC1" evidence="2">
    <location>
        <begin position="279"/>
        <end position="330"/>
    </location>
</feature>
<dbReference type="InterPro" id="IPR009091">
    <property type="entry name" value="RCC1/BLIP-II"/>
</dbReference>
<dbReference type="PROSITE" id="PS50181">
    <property type="entry name" value="FBOX"/>
    <property type="match status" value="1"/>
</dbReference>
<dbReference type="InterPro" id="IPR051625">
    <property type="entry name" value="Signaling_Regulatory_Domain"/>
</dbReference>
<accession>A0A0D3I265</accession>
<dbReference type="PROSITE" id="PS00626">
    <property type="entry name" value="RCC1_2"/>
    <property type="match status" value="2"/>
</dbReference>
<dbReference type="Gene3D" id="2.130.10.30">
    <property type="entry name" value="Regulator of chromosome condensation 1/beta-lactamase-inhibitor protein II"/>
    <property type="match status" value="1"/>
</dbReference>
<feature type="region of interest" description="Disordered" evidence="3">
    <location>
        <begin position="123"/>
        <end position="145"/>
    </location>
</feature>
<dbReference type="Proteomes" id="UP000013827">
    <property type="component" value="Unassembled WGS sequence"/>
</dbReference>
<dbReference type="InterPro" id="IPR036047">
    <property type="entry name" value="F-box-like_dom_sf"/>
</dbReference>
<sequence length="332" mass="34866">PPRRRSRRLASAPTAAPSPDTPPPARLLDLPRELLERALSRCDPADIARVAAVSLLFHASLAEEGIRLWAQERGFELPAQPEGEGCAVRWLCCSALLRESNAPARVSAGERHSVFIDGEGRLSSCGSAAREGEEEEDDDDEEFPGLLGHGEGLGDERAVSVAAGAYHSLALTADGSVWSWGGGFSGQLGHGDEQDQLLPKKIETFAGRRVVAVSVGLYHSIAITADGSAWSWGDGDYGRLGHGDQQDQLLPKQVEAFAGQRVVAVSAGARHSLATTADGAAWSWGLGGAGRLGHGDQQRQLLPKRVEAFAGRRVVAVAAGGIHSLAITADGA</sequence>
<feature type="compositionally biased region" description="Low complexity" evidence="3">
    <location>
        <begin position="9"/>
        <end position="18"/>
    </location>
</feature>
<evidence type="ECO:0000256" key="3">
    <source>
        <dbReference type="SAM" id="MobiDB-lite"/>
    </source>
</evidence>
<dbReference type="PRINTS" id="PR00633">
    <property type="entry name" value="RCCNDNSATION"/>
</dbReference>
<feature type="domain" description="F-box" evidence="4">
    <location>
        <begin position="24"/>
        <end position="72"/>
    </location>
</feature>
<dbReference type="eggNOG" id="KOG1426">
    <property type="taxonomic scope" value="Eukaryota"/>
</dbReference>
<dbReference type="Pfam" id="PF25390">
    <property type="entry name" value="WD40_RLD"/>
    <property type="match status" value="1"/>
</dbReference>
<evidence type="ECO:0000313" key="6">
    <source>
        <dbReference type="Proteomes" id="UP000013827"/>
    </source>
</evidence>
<feature type="repeat" description="RCC1" evidence="2">
    <location>
        <begin position="227"/>
        <end position="278"/>
    </location>
</feature>
<dbReference type="PROSITE" id="PS50012">
    <property type="entry name" value="RCC1_3"/>
    <property type="match status" value="4"/>
</dbReference>
<dbReference type="HOGENOM" id="CLU_044016_0_0_1"/>
<proteinExistence type="predicted"/>
<dbReference type="PaxDb" id="2903-EOD05350"/>
<protein>
    <recommendedName>
        <fullName evidence="4">F-box domain-containing protein</fullName>
    </recommendedName>
</protein>
<feature type="region of interest" description="Disordered" evidence="3">
    <location>
        <begin position="1"/>
        <end position="27"/>
    </location>
</feature>
<dbReference type="CDD" id="cd09917">
    <property type="entry name" value="F-box_SF"/>
    <property type="match status" value="1"/>
</dbReference>
<dbReference type="KEGG" id="ehx:EMIHUDRAFT_351053"/>
<dbReference type="InterPro" id="IPR001810">
    <property type="entry name" value="F-box_dom"/>
</dbReference>
<evidence type="ECO:0000259" key="4">
    <source>
        <dbReference type="PROSITE" id="PS50181"/>
    </source>
</evidence>
<keyword evidence="1" id="KW-0677">Repeat</keyword>
<dbReference type="InterPro" id="IPR058923">
    <property type="entry name" value="RCC1-like_dom"/>
</dbReference>
<dbReference type="PANTHER" id="PTHR22872">
    <property type="entry name" value="BTK-BINDING PROTEIN-RELATED"/>
    <property type="match status" value="1"/>
</dbReference>
<dbReference type="SUPFAM" id="SSF50985">
    <property type="entry name" value="RCC1/BLIP-II"/>
    <property type="match status" value="1"/>
</dbReference>
<evidence type="ECO:0000313" key="5">
    <source>
        <dbReference type="EnsemblProtists" id="EOD05350"/>
    </source>
</evidence>
<dbReference type="STRING" id="2903.R1CSS6"/>
<keyword evidence="6" id="KW-1185">Reference proteome</keyword>
<dbReference type="EnsemblProtists" id="EOD05350">
    <property type="protein sequence ID" value="EOD05350"/>
    <property type="gene ID" value="EMIHUDRAFT_351053"/>
</dbReference>
<dbReference type="GeneID" id="17251430"/>
<feature type="compositionally biased region" description="Acidic residues" evidence="3">
    <location>
        <begin position="132"/>
        <end position="143"/>
    </location>
</feature>
<dbReference type="PANTHER" id="PTHR22872:SF2">
    <property type="entry name" value="INHIBITOR OF BRUTON TYROSINE KINASE"/>
    <property type="match status" value="1"/>
</dbReference>
<name>A0A0D3I265_EMIH1</name>
<feature type="repeat" description="RCC1" evidence="2">
    <location>
        <begin position="120"/>
        <end position="174"/>
    </location>
</feature>
<dbReference type="AlphaFoldDB" id="A0A0D3I265"/>